<comment type="function">
    <text evidence="1">Mitochondrial DNA endonuclease involved in intron homing.</text>
</comment>
<proteinExistence type="predicted"/>
<evidence type="ECO:0000259" key="2">
    <source>
        <dbReference type="Pfam" id="PF00961"/>
    </source>
</evidence>
<dbReference type="PANTHER" id="PTHR36181:SF2">
    <property type="entry name" value="INTRON-ENCODED ENDONUCLEASE AI3-RELATED"/>
    <property type="match status" value="1"/>
</dbReference>
<sequence length="255" mass="29574">MTSVLLPITTKNLNPDFIKQFWVGLMDAEGSIQVNQWRKKNLQFRLVIKLANLPENVNMLKLISNCIGGYVSFPKSKGVTNVIWKTDDRKIILSILSILEQYPPLTSRLILQLEFLKECLAHNSVEKYLQTRHSKFIYQSNLIDKLNNNFNKPSYFNAWLSGFVEAEASFVLRKKGYPSFTIGQNNDLYLINFINQQFNGINKVLIKNKNFYVIEIYRKSLLLNIGAHFVDYPLLGYKNVSYKNWMSVISSNNTE</sequence>
<dbReference type="EMBL" id="MF774812">
    <property type="protein sequence ID" value="QEN73898.1"/>
    <property type="molecule type" value="Genomic_DNA"/>
</dbReference>
<feature type="domain" description="Homing endonuclease LAGLIDADG" evidence="2">
    <location>
        <begin position="22"/>
        <end position="118"/>
    </location>
</feature>
<dbReference type="Pfam" id="PF00961">
    <property type="entry name" value="LAGLIDADG_1"/>
    <property type="match status" value="2"/>
</dbReference>
<dbReference type="InterPro" id="IPR004860">
    <property type="entry name" value="LAGLIDADG_dom"/>
</dbReference>
<dbReference type="PANTHER" id="PTHR36181">
    <property type="entry name" value="INTRON-ENCODED ENDONUCLEASE AI3-RELATED"/>
    <property type="match status" value="1"/>
</dbReference>
<keyword evidence="3" id="KW-0496">Mitochondrion</keyword>
<accession>A0A5C1VA54</accession>
<dbReference type="InterPro" id="IPR027434">
    <property type="entry name" value="Homing_endonucl"/>
</dbReference>
<dbReference type="SUPFAM" id="SSF55608">
    <property type="entry name" value="Homing endonucleases"/>
    <property type="match status" value="2"/>
</dbReference>
<dbReference type="InterPro" id="IPR051289">
    <property type="entry name" value="LAGLIDADG_Endonuclease"/>
</dbReference>
<dbReference type="AlphaFoldDB" id="A0A5C1VA54"/>
<organism evidence="3">
    <name type="scientific">Lentinula edodes</name>
    <name type="common">Shiitake mushroom</name>
    <name type="synonym">Lentinus edodes</name>
    <dbReference type="NCBI Taxonomy" id="5353"/>
    <lineage>
        <taxon>Eukaryota</taxon>
        <taxon>Fungi</taxon>
        <taxon>Dikarya</taxon>
        <taxon>Basidiomycota</taxon>
        <taxon>Agaricomycotina</taxon>
        <taxon>Agaricomycetes</taxon>
        <taxon>Agaricomycetidae</taxon>
        <taxon>Agaricales</taxon>
        <taxon>Marasmiineae</taxon>
        <taxon>Omphalotaceae</taxon>
        <taxon>Lentinula</taxon>
    </lineage>
</organism>
<dbReference type="Gene3D" id="3.10.28.10">
    <property type="entry name" value="Homing endonucleases"/>
    <property type="match status" value="2"/>
</dbReference>
<reference evidence="3" key="1">
    <citation type="journal article" date="2019" name="Sci. Rep.">
        <title>Mitogenome types of two Lentinula edodes sensu lato populations in China.</title>
        <authorList>
            <person name="Song X."/>
            <person name="Zhao Y."/>
            <person name="Song C."/>
            <person name="Chen M."/>
            <person name="Huang J."/>
            <person name="Bao D."/>
            <person name="Tan Q."/>
            <person name="Yang R."/>
        </authorList>
    </citation>
    <scope>NUCLEOTIDE SEQUENCE</scope>
    <source>
        <strain evidence="3">L135</strain>
    </source>
</reference>
<dbReference type="GO" id="GO:0005739">
    <property type="term" value="C:mitochondrion"/>
    <property type="evidence" value="ECO:0007669"/>
    <property type="project" value="UniProtKB-ARBA"/>
</dbReference>
<evidence type="ECO:0000313" key="3">
    <source>
        <dbReference type="EMBL" id="QEN73898.1"/>
    </source>
</evidence>
<dbReference type="GO" id="GO:0004519">
    <property type="term" value="F:endonuclease activity"/>
    <property type="evidence" value="ECO:0007669"/>
    <property type="project" value="InterPro"/>
</dbReference>
<feature type="domain" description="Homing endonuclease LAGLIDADG" evidence="2">
    <location>
        <begin position="160"/>
        <end position="248"/>
    </location>
</feature>
<geneLocation type="mitochondrion" evidence="3"/>
<protein>
    <recommendedName>
        <fullName evidence="2">Homing endonuclease LAGLIDADG domain-containing protein</fullName>
    </recommendedName>
</protein>
<name>A0A5C1VA54_LENED</name>
<evidence type="ECO:0000256" key="1">
    <source>
        <dbReference type="ARBA" id="ARBA00002670"/>
    </source>
</evidence>